<dbReference type="Proteomes" id="UP001519460">
    <property type="component" value="Unassembled WGS sequence"/>
</dbReference>
<protein>
    <submittedName>
        <fullName evidence="1">Uncharacterized protein</fullName>
    </submittedName>
</protein>
<proteinExistence type="predicted"/>
<gene>
    <name evidence="1" type="ORF">BaRGS_00027387</name>
</gene>
<sequence>MAHVQSFNVQLASDATELKTTKYSYTAIWWSEEMEISVKTASEDILTLCTCSTKPHEFCNDTTLQPDTEANLSNYHFIGLYNAGFQDFSDSLEER</sequence>
<keyword evidence="2" id="KW-1185">Reference proteome</keyword>
<comment type="caution">
    <text evidence="1">The sequence shown here is derived from an EMBL/GenBank/DDBJ whole genome shotgun (WGS) entry which is preliminary data.</text>
</comment>
<dbReference type="EMBL" id="JACVVK020000263">
    <property type="protein sequence ID" value="KAK7481431.1"/>
    <property type="molecule type" value="Genomic_DNA"/>
</dbReference>
<evidence type="ECO:0000313" key="2">
    <source>
        <dbReference type="Proteomes" id="UP001519460"/>
    </source>
</evidence>
<evidence type="ECO:0000313" key="1">
    <source>
        <dbReference type="EMBL" id="KAK7481431.1"/>
    </source>
</evidence>
<reference evidence="1 2" key="1">
    <citation type="journal article" date="2023" name="Sci. Data">
        <title>Genome assembly of the Korean intertidal mud-creeper Batillaria attramentaria.</title>
        <authorList>
            <person name="Patra A.K."/>
            <person name="Ho P.T."/>
            <person name="Jun S."/>
            <person name="Lee S.J."/>
            <person name="Kim Y."/>
            <person name="Won Y.J."/>
        </authorList>
    </citation>
    <scope>NUCLEOTIDE SEQUENCE [LARGE SCALE GENOMIC DNA]</scope>
    <source>
        <strain evidence="1">Wonlab-2016</strain>
    </source>
</reference>
<accession>A0ABD0K297</accession>
<dbReference type="AlphaFoldDB" id="A0ABD0K297"/>
<name>A0ABD0K297_9CAEN</name>
<organism evidence="1 2">
    <name type="scientific">Batillaria attramentaria</name>
    <dbReference type="NCBI Taxonomy" id="370345"/>
    <lineage>
        <taxon>Eukaryota</taxon>
        <taxon>Metazoa</taxon>
        <taxon>Spiralia</taxon>
        <taxon>Lophotrochozoa</taxon>
        <taxon>Mollusca</taxon>
        <taxon>Gastropoda</taxon>
        <taxon>Caenogastropoda</taxon>
        <taxon>Sorbeoconcha</taxon>
        <taxon>Cerithioidea</taxon>
        <taxon>Batillariidae</taxon>
        <taxon>Batillaria</taxon>
    </lineage>
</organism>